<proteinExistence type="predicted"/>
<dbReference type="EMBL" id="JAHRIP010051030">
    <property type="protein sequence ID" value="MEQ2301023.1"/>
    <property type="molecule type" value="Genomic_DNA"/>
</dbReference>
<evidence type="ECO:0000313" key="2">
    <source>
        <dbReference type="Proteomes" id="UP001469553"/>
    </source>
</evidence>
<protein>
    <submittedName>
        <fullName evidence="1">Uncharacterized protein</fullName>
    </submittedName>
</protein>
<organism evidence="1 2">
    <name type="scientific">Ameca splendens</name>
    <dbReference type="NCBI Taxonomy" id="208324"/>
    <lineage>
        <taxon>Eukaryota</taxon>
        <taxon>Metazoa</taxon>
        <taxon>Chordata</taxon>
        <taxon>Craniata</taxon>
        <taxon>Vertebrata</taxon>
        <taxon>Euteleostomi</taxon>
        <taxon>Actinopterygii</taxon>
        <taxon>Neopterygii</taxon>
        <taxon>Teleostei</taxon>
        <taxon>Neoteleostei</taxon>
        <taxon>Acanthomorphata</taxon>
        <taxon>Ovalentaria</taxon>
        <taxon>Atherinomorphae</taxon>
        <taxon>Cyprinodontiformes</taxon>
        <taxon>Goodeidae</taxon>
        <taxon>Ameca</taxon>
    </lineage>
</organism>
<accession>A0ABV0Z6C1</accession>
<keyword evidence="2" id="KW-1185">Reference proteome</keyword>
<dbReference type="Proteomes" id="UP001469553">
    <property type="component" value="Unassembled WGS sequence"/>
</dbReference>
<sequence length="106" mass="12371">MPSREDISNCNSSFIWEMFGQDAQHHVGRHKNCQAQWWGLIGLVLQPQNHGTLRPMSQPLILCIPKYSRVKYDTEVWSKCGPSSEQYLRSKSTTERLKKKRIKVLK</sequence>
<comment type="caution">
    <text evidence="1">The sequence shown here is derived from an EMBL/GenBank/DDBJ whole genome shotgun (WGS) entry which is preliminary data.</text>
</comment>
<gene>
    <name evidence="1" type="ORF">AMECASPLE_031762</name>
</gene>
<reference evidence="1 2" key="1">
    <citation type="submission" date="2021-06" db="EMBL/GenBank/DDBJ databases">
        <authorList>
            <person name="Palmer J.M."/>
        </authorList>
    </citation>
    <scope>NUCLEOTIDE SEQUENCE [LARGE SCALE GENOMIC DNA]</scope>
    <source>
        <strain evidence="1 2">AS_MEX2019</strain>
        <tissue evidence="1">Muscle</tissue>
    </source>
</reference>
<name>A0ABV0Z6C1_9TELE</name>
<evidence type="ECO:0000313" key="1">
    <source>
        <dbReference type="EMBL" id="MEQ2301023.1"/>
    </source>
</evidence>